<evidence type="ECO:0000313" key="2">
    <source>
        <dbReference type="EMBL" id="CAH8382208.1"/>
    </source>
</evidence>
<protein>
    <submittedName>
        <fullName evidence="2">Uncharacterized protein</fullName>
    </submittedName>
</protein>
<keyword evidence="3" id="KW-1185">Reference proteome</keyword>
<dbReference type="Proteomes" id="UP001642260">
    <property type="component" value="Unassembled WGS sequence"/>
</dbReference>
<reference evidence="2 3" key="1">
    <citation type="submission" date="2022-03" db="EMBL/GenBank/DDBJ databases">
        <authorList>
            <person name="Macdonald S."/>
            <person name="Ahmed S."/>
            <person name="Newling K."/>
        </authorList>
    </citation>
    <scope>NUCLEOTIDE SEQUENCE [LARGE SCALE GENOMIC DNA]</scope>
</reference>
<proteinExistence type="predicted"/>
<name>A0ABC8LFH5_ERUVS</name>
<feature type="compositionally biased region" description="Basic and acidic residues" evidence="1">
    <location>
        <begin position="32"/>
        <end position="67"/>
    </location>
</feature>
<dbReference type="AlphaFoldDB" id="A0ABC8LFH5"/>
<evidence type="ECO:0000256" key="1">
    <source>
        <dbReference type="SAM" id="MobiDB-lite"/>
    </source>
</evidence>
<comment type="caution">
    <text evidence="2">The sequence shown here is derived from an EMBL/GenBank/DDBJ whole genome shotgun (WGS) entry which is preliminary data.</text>
</comment>
<feature type="region of interest" description="Disordered" evidence="1">
    <location>
        <begin position="32"/>
        <end position="86"/>
    </location>
</feature>
<gene>
    <name evidence="2" type="ORF">ERUC_LOCUS34691</name>
</gene>
<accession>A0ABC8LFH5</accession>
<dbReference type="EMBL" id="CAKOAT010545154">
    <property type="protein sequence ID" value="CAH8382208.1"/>
    <property type="molecule type" value="Genomic_DNA"/>
</dbReference>
<sequence>MGRSSPRRGQRSKESAAKVVVAEEGKVVKFGRKDLNPRVEETYKKNEEILEREEERGEEEKSDDKEAQGTGNEESEDESEGGELQG</sequence>
<evidence type="ECO:0000313" key="3">
    <source>
        <dbReference type="Proteomes" id="UP001642260"/>
    </source>
</evidence>
<organism evidence="2 3">
    <name type="scientific">Eruca vesicaria subsp. sativa</name>
    <name type="common">Garden rocket</name>
    <name type="synonym">Eruca sativa</name>
    <dbReference type="NCBI Taxonomy" id="29727"/>
    <lineage>
        <taxon>Eukaryota</taxon>
        <taxon>Viridiplantae</taxon>
        <taxon>Streptophyta</taxon>
        <taxon>Embryophyta</taxon>
        <taxon>Tracheophyta</taxon>
        <taxon>Spermatophyta</taxon>
        <taxon>Magnoliopsida</taxon>
        <taxon>eudicotyledons</taxon>
        <taxon>Gunneridae</taxon>
        <taxon>Pentapetalae</taxon>
        <taxon>rosids</taxon>
        <taxon>malvids</taxon>
        <taxon>Brassicales</taxon>
        <taxon>Brassicaceae</taxon>
        <taxon>Brassiceae</taxon>
        <taxon>Eruca</taxon>
    </lineage>
</organism>
<feature type="compositionally biased region" description="Acidic residues" evidence="1">
    <location>
        <begin position="73"/>
        <end position="86"/>
    </location>
</feature>